<reference evidence="1" key="1">
    <citation type="submission" date="2021-09" db="EMBL/GenBank/DDBJ databases">
        <authorList>
            <person name="Martin H S."/>
        </authorList>
    </citation>
    <scope>NUCLEOTIDE SEQUENCE</scope>
</reference>
<evidence type="ECO:0000313" key="2">
    <source>
        <dbReference type="Proteomes" id="UP000789524"/>
    </source>
</evidence>
<dbReference type="OrthoDB" id="6703404at2759"/>
<dbReference type="Proteomes" id="UP000789524">
    <property type="component" value="Unassembled WGS sequence"/>
</dbReference>
<evidence type="ECO:0000313" key="1">
    <source>
        <dbReference type="EMBL" id="CAG9585096.1"/>
    </source>
</evidence>
<dbReference type="AlphaFoldDB" id="A0A8J2R821"/>
<keyword evidence="2" id="KW-1185">Reference proteome</keyword>
<protein>
    <submittedName>
        <fullName evidence="1">(African queen) hypothetical protein</fullName>
    </submittedName>
</protein>
<gene>
    <name evidence="1" type="ORF">DCHRY22_LOCUS15583</name>
</gene>
<comment type="caution">
    <text evidence="1">The sequence shown here is derived from an EMBL/GenBank/DDBJ whole genome shotgun (WGS) entry which is preliminary data.</text>
</comment>
<name>A0A8J2R821_9NEOP</name>
<proteinExistence type="predicted"/>
<accession>A0A8J2R821</accession>
<sequence>MAMGVYLSYVRYVVHKSYRSSENEVCNYRVSSCLEENNPVVYKKKKTCPTACFTIAKNEGNRCFTRTGLPAMLGFQFFLNTFRSFSVVWGPQIPRGARSVAAHRWVSFSFAKEWLRDKGFFQSPLVLSFMGANFRRAS</sequence>
<dbReference type="EMBL" id="CAKASE010000083">
    <property type="protein sequence ID" value="CAG9585096.1"/>
    <property type="molecule type" value="Genomic_DNA"/>
</dbReference>
<organism evidence="1 2">
    <name type="scientific">Danaus chrysippus</name>
    <name type="common">African queen</name>
    <dbReference type="NCBI Taxonomy" id="151541"/>
    <lineage>
        <taxon>Eukaryota</taxon>
        <taxon>Metazoa</taxon>
        <taxon>Ecdysozoa</taxon>
        <taxon>Arthropoda</taxon>
        <taxon>Hexapoda</taxon>
        <taxon>Insecta</taxon>
        <taxon>Pterygota</taxon>
        <taxon>Neoptera</taxon>
        <taxon>Endopterygota</taxon>
        <taxon>Lepidoptera</taxon>
        <taxon>Glossata</taxon>
        <taxon>Ditrysia</taxon>
        <taxon>Papilionoidea</taxon>
        <taxon>Nymphalidae</taxon>
        <taxon>Danainae</taxon>
        <taxon>Danaini</taxon>
        <taxon>Danaina</taxon>
        <taxon>Danaus</taxon>
        <taxon>Anosia</taxon>
    </lineage>
</organism>